<dbReference type="PANTHER" id="PTHR42663">
    <property type="entry name" value="HYDROLASE C777.06C-RELATED-RELATED"/>
    <property type="match status" value="1"/>
</dbReference>
<dbReference type="InterPro" id="IPR036866">
    <property type="entry name" value="RibonucZ/Hydroxyglut_hydro"/>
</dbReference>
<evidence type="ECO:0000313" key="2">
    <source>
        <dbReference type="EMBL" id="SJZ35661.1"/>
    </source>
</evidence>
<dbReference type="EMBL" id="FUWH01000001">
    <property type="protein sequence ID" value="SJZ35661.1"/>
    <property type="molecule type" value="Genomic_DNA"/>
</dbReference>
<reference evidence="2 3" key="1">
    <citation type="submission" date="2017-02" db="EMBL/GenBank/DDBJ databases">
        <authorList>
            <person name="Peterson S.W."/>
        </authorList>
    </citation>
    <scope>NUCLEOTIDE SEQUENCE [LARGE SCALE GENOMIC DNA]</scope>
    <source>
        <strain evidence="2 3">DSM 22335</strain>
    </source>
</reference>
<sequence length="238" mass="27079">MIACMCEVCTSGHPHDKRLRSSIKVSSATTTVVVDTTPDFRYQMLRTQTTQLDAILFTHPHKDHIAGLDDIRAYNYFQGKAMDIYANFMTAEAIQRDFYYAFAEKKYPGVPELNLITIEDRPFNIGDIQVTPVEVMHHLLPVWGFRFGDFTYITDANSISSESKARIKGSRTLVLNALRKEKHISHFTLSEAIALADELEVPEVYLTHISHQLGKHEDINKELPAHIRLAYDGLQVTL</sequence>
<dbReference type="Pfam" id="PF12706">
    <property type="entry name" value="Lactamase_B_2"/>
    <property type="match status" value="1"/>
</dbReference>
<dbReference type="PANTHER" id="PTHR42663:SF6">
    <property type="entry name" value="HYDROLASE C777.06C-RELATED"/>
    <property type="match status" value="1"/>
</dbReference>
<dbReference type="STRING" id="413434.SAMN04488132_101349"/>
<proteinExistence type="predicted"/>
<evidence type="ECO:0000259" key="1">
    <source>
        <dbReference type="SMART" id="SM00849"/>
    </source>
</evidence>
<dbReference type="SMART" id="SM00849">
    <property type="entry name" value="Lactamase_B"/>
    <property type="match status" value="1"/>
</dbReference>
<dbReference type="InterPro" id="IPR001279">
    <property type="entry name" value="Metallo-B-lactamas"/>
</dbReference>
<evidence type="ECO:0000313" key="3">
    <source>
        <dbReference type="Proteomes" id="UP000190888"/>
    </source>
</evidence>
<keyword evidence="3" id="KW-1185">Reference proteome</keyword>
<dbReference type="Proteomes" id="UP000190888">
    <property type="component" value="Unassembled WGS sequence"/>
</dbReference>
<dbReference type="SUPFAM" id="SSF56281">
    <property type="entry name" value="Metallo-hydrolase/oxidoreductase"/>
    <property type="match status" value="1"/>
</dbReference>
<dbReference type="OrthoDB" id="9781189at2"/>
<feature type="domain" description="Metallo-beta-lactamase" evidence="1">
    <location>
        <begin position="19"/>
        <end position="208"/>
    </location>
</feature>
<dbReference type="CDD" id="cd16279">
    <property type="entry name" value="metallo-hydrolase-like_MBL-fold"/>
    <property type="match status" value="1"/>
</dbReference>
<protein>
    <submittedName>
        <fullName evidence="2">Phosphoribosyl 1,2-cyclic phosphate phosphodiesterase</fullName>
    </submittedName>
</protein>
<name>A0A1T4JZR9_9BACT</name>
<dbReference type="Gene3D" id="3.60.15.10">
    <property type="entry name" value="Ribonuclease Z/Hydroxyacylglutathione hydrolase-like"/>
    <property type="match status" value="1"/>
</dbReference>
<organism evidence="2 3">
    <name type="scientific">Sediminibacterium ginsengisoli</name>
    <dbReference type="NCBI Taxonomy" id="413434"/>
    <lineage>
        <taxon>Bacteria</taxon>
        <taxon>Pseudomonadati</taxon>
        <taxon>Bacteroidota</taxon>
        <taxon>Chitinophagia</taxon>
        <taxon>Chitinophagales</taxon>
        <taxon>Chitinophagaceae</taxon>
        <taxon>Sediminibacterium</taxon>
    </lineage>
</organism>
<gene>
    <name evidence="2" type="ORF">SAMN04488132_101349</name>
</gene>
<dbReference type="AlphaFoldDB" id="A0A1T4JZR9"/>
<accession>A0A1T4JZR9</accession>